<dbReference type="PANTHER" id="PTHR23080:SF141">
    <property type="entry name" value="TRANSPOSASE HELIX-TURN-HELIX DOMAIN-CONTAINING PROTEIN"/>
    <property type="match status" value="1"/>
</dbReference>
<dbReference type="OrthoDB" id="6122338at2759"/>
<dbReference type="PANTHER" id="PTHR23080">
    <property type="entry name" value="THAP DOMAIN PROTEIN"/>
    <property type="match status" value="1"/>
</dbReference>
<feature type="domain" description="DDE Tnp4" evidence="3">
    <location>
        <begin position="141"/>
        <end position="229"/>
    </location>
</feature>
<reference evidence="4 5" key="1">
    <citation type="submission" date="2020-06" db="EMBL/GenBank/DDBJ databases">
        <authorList>
            <person name="Li R."/>
            <person name="Bekaert M."/>
        </authorList>
    </citation>
    <scope>NUCLEOTIDE SEQUENCE [LARGE SCALE GENOMIC DNA]</scope>
    <source>
        <strain evidence="5">wild</strain>
    </source>
</reference>
<comment type="cofactor">
    <cofactor evidence="1">
        <name>a divalent metal cation</name>
        <dbReference type="ChEBI" id="CHEBI:60240"/>
    </cofactor>
</comment>
<accession>A0A6J8EJ16</accession>
<keyword evidence="2" id="KW-0479">Metal-binding</keyword>
<dbReference type="Proteomes" id="UP000507470">
    <property type="component" value="Unassembled WGS sequence"/>
</dbReference>
<organism evidence="4 5">
    <name type="scientific">Mytilus coruscus</name>
    <name type="common">Sea mussel</name>
    <dbReference type="NCBI Taxonomy" id="42192"/>
    <lineage>
        <taxon>Eukaryota</taxon>
        <taxon>Metazoa</taxon>
        <taxon>Spiralia</taxon>
        <taxon>Lophotrochozoa</taxon>
        <taxon>Mollusca</taxon>
        <taxon>Bivalvia</taxon>
        <taxon>Autobranchia</taxon>
        <taxon>Pteriomorphia</taxon>
        <taxon>Mytilida</taxon>
        <taxon>Mytiloidea</taxon>
        <taxon>Mytilidae</taxon>
        <taxon>Mytilinae</taxon>
        <taxon>Mytilus</taxon>
    </lineage>
</organism>
<name>A0A6J8EJ16_MYTCO</name>
<evidence type="ECO:0000259" key="3">
    <source>
        <dbReference type="Pfam" id="PF13359"/>
    </source>
</evidence>
<proteinExistence type="predicted"/>
<dbReference type="Pfam" id="PF13359">
    <property type="entry name" value="DDE_Tnp_4"/>
    <property type="match status" value="1"/>
</dbReference>
<evidence type="ECO:0000256" key="1">
    <source>
        <dbReference type="ARBA" id="ARBA00001968"/>
    </source>
</evidence>
<keyword evidence="5" id="KW-1185">Reference proteome</keyword>
<evidence type="ECO:0000256" key="2">
    <source>
        <dbReference type="ARBA" id="ARBA00022723"/>
    </source>
</evidence>
<dbReference type="EMBL" id="CACVKT020009130">
    <property type="protein sequence ID" value="CAC5420378.1"/>
    <property type="molecule type" value="Genomic_DNA"/>
</dbReference>
<evidence type="ECO:0000313" key="5">
    <source>
        <dbReference type="Proteomes" id="UP000507470"/>
    </source>
</evidence>
<dbReference type="AlphaFoldDB" id="A0A6J8EJ16"/>
<protein>
    <recommendedName>
        <fullName evidence="3">DDE Tnp4 domain-containing protein</fullName>
    </recommendedName>
</protein>
<dbReference type="GO" id="GO:0046872">
    <property type="term" value="F:metal ion binding"/>
    <property type="evidence" value="ECO:0007669"/>
    <property type="project" value="UniProtKB-KW"/>
</dbReference>
<evidence type="ECO:0000313" key="4">
    <source>
        <dbReference type="EMBL" id="CAC5420378.1"/>
    </source>
</evidence>
<dbReference type="InterPro" id="IPR027806">
    <property type="entry name" value="HARBI1_dom"/>
</dbReference>
<sequence length="236" mass="26840">MWETPGGFQGRQNQTLHPCAVNILSVVKDQLTFIPTRCLHCYNDEQSIVACTENMTVGCEKGTQTDSLSTEHKEVQTIYEKNFLNAKIENMLLKNEIKFTRCDDKCDSAKSTPLSLHSIKDDDVKMKLFTGLNYEQVLALIEFLADRGFTIEDLLMARQAVLNIPSFLGKRTKFTPEEELKTRRIAKARIHVERVIERVKKFKLLSGNIPLSLSPIADQMVFVASCLVNFQEPLVK</sequence>
<gene>
    <name evidence="4" type="ORF">MCOR_52601</name>
</gene>